<feature type="binding site" evidence="4">
    <location>
        <position position="238"/>
    </location>
    <ligand>
        <name>Fe cation</name>
        <dbReference type="ChEBI" id="CHEBI:24875"/>
    </ligand>
</feature>
<dbReference type="InterPro" id="IPR026045">
    <property type="entry name" value="Ferric-bd"/>
</dbReference>
<dbReference type="PROSITE" id="PS51257">
    <property type="entry name" value="PROKAR_LIPOPROTEIN"/>
    <property type="match status" value="1"/>
</dbReference>
<accession>A0A524RN65</accession>
<proteinExistence type="inferred from homology"/>
<dbReference type="EMBL" id="SRMO01000065">
    <property type="protein sequence ID" value="TGG92238.1"/>
    <property type="molecule type" value="Genomic_DNA"/>
</dbReference>
<gene>
    <name evidence="6" type="ORF">ERJ67_06155</name>
</gene>
<keyword evidence="2" id="KW-0406">Ion transport</keyword>
<evidence type="ECO:0000256" key="4">
    <source>
        <dbReference type="PIRSR" id="PIRSR002825-1"/>
    </source>
</evidence>
<dbReference type="Pfam" id="PF01547">
    <property type="entry name" value="SBP_bac_1"/>
    <property type="match status" value="1"/>
</dbReference>
<comment type="caution">
    <text evidence="6">The sequence shown here is derived from an EMBL/GenBank/DDBJ whole genome shotgun (WGS) entry which is preliminary data.</text>
</comment>
<evidence type="ECO:0000256" key="3">
    <source>
        <dbReference type="ARBA" id="ARBA00022729"/>
    </source>
</evidence>
<keyword evidence="3 5" id="KW-0732">Signal</keyword>
<dbReference type="GO" id="GO:0006826">
    <property type="term" value="P:iron ion transport"/>
    <property type="evidence" value="ECO:0007669"/>
    <property type="project" value="UniProtKB-KW"/>
</dbReference>
<feature type="signal peptide" evidence="5">
    <location>
        <begin position="1"/>
        <end position="22"/>
    </location>
</feature>
<reference evidence="6 7" key="1">
    <citation type="journal article" date="2019" name="mSystems">
        <title>Life at home and on the roam: Genomic adaptions reflect the dual lifestyle of an intracellular, facultative symbiont.</title>
        <authorList>
            <person name="Burgsdorf I."/>
        </authorList>
    </citation>
    <scope>NUCLEOTIDE SEQUENCE [LARGE SCALE GENOMIC DNA]</scope>
    <source>
        <strain evidence="6">277cV</strain>
    </source>
</reference>
<feature type="binding site" evidence="4">
    <location>
        <position position="48"/>
    </location>
    <ligand>
        <name>Fe cation</name>
        <dbReference type="ChEBI" id="CHEBI:24875"/>
    </ligand>
</feature>
<keyword evidence="4" id="KW-0479">Metal-binding</keyword>
<dbReference type="Gene3D" id="3.40.190.10">
    <property type="entry name" value="Periplasmic binding protein-like II"/>
    <property type="match status" value="2"/>
</dbReference>
<evidence type="ECO:0000256" key="5">
    <source>
        <dbReference type="SAM" id="SignalP"/>
    </source>
</evidence>
<dbReference type="PIRSF" id="PIRSF002825">
    <property type="entry name" value="CfbpA"/>
    <property type="match status" value="1"/>
</dbReference>
<dbReference type="InterPro" id="IPR006059">
    <property type="entry name" value="SBP"/>
</dbReference>
<feature type="chain" id="PRO_5022076181" evidence="5">
    <location>
        <begin position="23"/>
        <end position="353"/>
    </location>
</feature>
<keyword evidence="2" id="KW-0410">Iron transport</keyword>
<keyword evidence="2" id="KW-0813">Transport</keyword>
<evidence type="ECO:0000256" key="2">
    <source>
        <dbReference type="ARBA" id="ARBA00022496"/>
    </source>
</evidence>
<dbReference type="GO" id="GO:0030288">
    <property type="term" value="C:outer membrane-bounded periplasmic space"/>
    <property type="evidence" value="ECO:0007669"/>
    <property type="project" value="TreeGrafter"/>
</dbReference>
<dbReference type="SUPFAM" id="SSF53850">
    <property type="entry name" value="Periplasmic binding protein-like II"/>
    <property type="match status" value="1"/>
</dbReference>
<evidence type="ECO:0000313" key="7">
    <source>
        <dbReference type="Proteomes" id="UP000317990"/>
    </source>
</evidence>
<keyword evidence="4" id="KW-0408">Iron</keyword>
<organism evidence="6 7">
    <name type="scientific">Aphanocapsa feldmannii 277cV</name>
    <dbReference type="NCBI Taxonomy" id="2507553"/>
    <lineage>
        <taxon>Bacteria</taxon>
        <taxon>Bacillati</taxon>
        <taxon>Cyanobacteriota</taxon>
        <taxon>Cyanophyceae</taxon>
        <taxon>Oscillatoriophycideae</taxon>
        <taxon>Chroococcales</taxon>
        <taxon>Microcystaceae</taxon>
        <taxon>Aphanocapsa</taxon>
    </lineage>
</organism>
<protein>
    <submittedName>
        <fullName evidence="6">Extracellular solute-binding protein</fullName>
    </submittedName>
</protein>
<feature type="binding site" evidence="4">
    <location>
        <position position="239"/>
    </location>
    <ligand>
        <name>Fe cation</name>
        <dbReference type="ChEBI" id="CHEBI:24875"/>
    </ligand>
</feature>
<dbReference type="AlphaFoldDB" id="A0A524RN65"/>
<comment type="similarity">
    <text evidence="1">Belongs to the bacterial solute-binding protein 1 family.</text>
</comment>
<evidence type="ECO:0000256" key="1">
    <source>
        <dbReference type="ARBA" id="ARBA00008520"/>
    </source>
</evidence>
<evidence type="ECO:0000313" key="6">
    <source>
        <dbReference type="EMBL" id="TGG92238.1"/>
    </source>
</evidence>
<dbReference type="PANTHER" id="PTHR30006:SF15">
    <property type="entry name" value="IRON-UTILIZATION PERIPLASMIC PROTEIN"/>
    <property type="match status" value="1"/>
</dbReference>
<name>A0A524RN65_9CHRO</name>
<dbReference type="Proteomes" id="UP000317990">
    <property type="component" value="Unassembled WGS sequence"/>
</dbReference>
<sequence length="353" mass="38546">MSRLTRQLTTLVLATTALSAFAIALSSCSESGDDYQAKQSVDVYSGRHYNTDRKFYDRFSEETGIRVNLLESSGDALLARVKGEADASPADLLIAADAGRLTNAVQLFDPPLLQPYNSALIDREVPPYLRHPERLWTSFSRRIRAIIVNPEKLNPATVGTYQDLANPAFKGLLCLRNRKSVYNQSLVAWQLERLGSESTAAWVAGMVGNLAQPVFANDVQTVRATANGSCGVAVVNHYYLARMLAGEMGSRDQELAEQVVLVWPDPAQENVTGGGITRAADNPEGATRLLEFLVSTDYLGGFHAGTHEYPLKGRGDDPILQAWGPFRGAGVAMSALGERNKEATQLMKREGWK</sequence>
<dbReference type="GO" id="GO:0046872">
    <property type="term" value="F:metal ion binding"/>
    <property type="evidence" value="ECO:0007669"/>
    <property type="project" value="UniProtKB-KW"/>
</dbReference>
<dbReference type="PANTHER" id="PTHR30006">
    <property type="entry name" value="THIAMINE-BINDING PERIPLASMIC PROTEIN-RELATED"/>
    <property type="match status" value="1"/>
</dbReference>